<protein>
    <submittedName>
        <fullName evidence="3">Uncharacterized protein</fullName>
    </submittedName>
</protein>
<dbReference type="Bgee" id="ENSELUG00000015588">
    <property type="expression patterns" value="Expressed in pharyngeal gill and 8 other cell types or tissues"/>
</dbReference>
<dbReference type="Pfam" id="PF15321">
    <property type="entry name" value="ATAD4"/>
    <property type="match status" value="1"/>
</dbReference>
<name>A0A3P8YIA8_ESOLU</name>
<evidence type="ECO:0000256" key="1">
    <source>
        <dbReference type="ARBA" id="ARBA00010096"/>
    </source>
</evidence>
<dbReference type="PANTHER" id="PTHR14581:SF4">
    <property type="entry name" value="PROLINE-RICH PROTEIN 15"/>
    <property type="match status" value="1"/>
</dbReference>
<feature type="compositionally biased region" description="Polar residues" evidence="2">
    <location>
        <begin position="1"/>
        <end position="13"/>
    </location>
</feature>
<dbReference type="Ensembl" id="ENSELUT00000024803.3">
    <property type="protein sequence ID" value="ENSELUP00000015660.3"/>
    <property type="gene ID" value="ENSELUG00000015588.3"/>
</dbReference>
<comment type="similarity">
    <text evidence="1">Belongs to the PRR15 family.</text>
</comment>
<accession>A0A3P8YIA8</accession>
<evidence type="ECO:0000313" key="4">
    <source>
        <dbReference type="Proteomes" id="UP000265140"/>
    </source>
</evidence>
<feature type="compositionally biased region" description="Basic residues" evidence="2">
    <location>
        <begin position="70"/>
        <end position="83"/>
    </location>
</feature>
<reference evidence="3" key="4">
    <citation type="submission" date="2025-09" db="UniProtKB">
        <authorList>
            <consortium name="Ensembl"/>
        </authorList>
    </citation>
    <scope>IDENTIFICATION</scope>
</reference>
<proteinExistence type="inferred from homology"/>
<evidence type="ECO:0000256" key="2">
    <source>
        <dbReference type="SAM" id="MobiDB-lite"/>
    </source>
</evidence>
<reference evidence="4" key="1">
    <citation type="journal article" date="2014" name="PLoS ONE">
        <title>The genome and linkage map of the northern pike (Esox lucius): conserved synteny revealed between the salmonid sister group and the Neoteleostei.</title>
        <authorList>
            <person name="Rondeau E.B."/>
            <person name="Minkley D.R."/>
            <person name="Leong J.S."/>
            <person name="Messmer A.M."/>
            <person name="Jantzen J.R."/>
            <person name="von Schalburg K.R."/>
            <person name="Lemon C."/>
            <person name="Bird N.H."/>
            <person name="Koop B.F."/>
        </authorList>
    </citation>
    <scope>NUCLEOTIDE SEQUENCE</scope>
</reference>
<dbReference type="InParanoid" id="A0A3P8YIA8"/>
<evidence type="ECO:0000313" key="3">
    <source>
        <dbReference type="Ensembl" id="ENSELUP00000015660.3"/>
    </source>
</evidence>
<dbReference type="Proteomes" id="UP000265140">
    <property type="component" value="Chromosome 10"/>
</dbReference>
<feature type="region of interest" description="Disordered" evidence="2">
    <location>
        <begin position="1"/>
        <end position="47"/>
    </location>
</feature>
<organism evidence="3 4">
    <name type="scientific">Esox lucius</name>
    <name type="common">Northern pike</name>
    <dbReference type="NCBI Taxonomy" id="8010"/>
    <lineage>
        <taxon>Eukaryota</taxon>
        <taxon>Metazoa</taxon>
        <taxon>Chordata</taxon>
        <taxon>Craniata</taxon>
        <taxon>Vertebrata</taxon>
        <taxon>Euteleostomi</taxon>
        <taxon>Actinopterygii</taxon>
        <taxon>Neopterygii</taxon>
        <taxon>Teleostei</taxon>
        <taxon>Protacanthopterygii</taxon>
        <taxon>Esociformes</taxon>
        <taxon>Esocidae</taxon>
        <taxon>Esox</taxon>
    </lineage>
</organism>
<feature type="compositionally biased region" description="Low complexity" evidence="2">
    <location>
        <begin position="15"/>
        <end position="33"/>
    </location>
</feature>
<reference evidence="3" key="3">
    <citation type="submission" date="2025-08" db="UniProtKB">
        <authorList>
            <consortium name="Ensembl"/>
        </authorList>
    </citation>
    <scope>IDENTIFICATION</scope>
</reference>
<dbReference type="PANTHER" id="PTHR14581">
    <property type="match status" value="1"/>
</dbReference>
<sequence>MLSFNSLVSSAAASQLPTDQPQQKQPPLQQTAKPQPPVSEGSSLFTEEFGDDSQFESVFNEQTCRRNLRVSRSGRFKERKKVRSSLPTDDQDQEEAVVPTNKLNIAAIRPYFC</sequence>
<keyword evidence="4" id="KW-1185">Reference proteome</keyword>
<dbReference type="OMA" id="TEKTAPW"/>
<reference evidence="3" key="2">
    <citation type="submission" date="2020-02" db="EMBL/GenBank/DDBJ databases">
        <title>Esox lucius (northern pike) genome, fEsoLuc1, primary haplotype.</title>
        <authorList>
            <person name="Myers G."/>
            <person name="Karagic N."/>
            <person name="Meyer A."/>
            <person name="Pippel M."/>
            <person name="Reichard M."/>
            <person name="Winkler S."/>
            <person name="Tracey A."/>
            <person name="Sims Y."/>
            <person name="Howe K."/>
            <person name="Rhie A."/>
            <person name="Formenti G."/>
            <person name="Durbin R."/>
            <person name="Fedrigo O."/>
            <person name="Jarvis E.D."/>
        </authorList>
    </citation>
    <scope>NUCLEOTIDE SEQUENCE [LARGE SCALE GENOMIC DNA]</scope>
</reference>
<feature type="region of interest" description="Disordered" evidence="2">
    <location>
        <begin position="70"/>
        <end position="95"/>
    </location>
</feature>
<dbReference type="AlphaFoldDB" id="A0A3P8YIA8"/>
<dbReference type="InterPro" id="IPR028237">
    <property type="entry name" value="PRR15"/>
</dbReference>